<sequence length="604" mass="65737">MAVARREDVKRLLEVEDCVSIDQDDSHSFQTVKGYKLPPLVGALRASAKENAASFHFPGHNRGQAAPLVFTQLIGKRPYLHDLPELPELDNLFNPEGPILEAQEKAAELFGASETWFLVGGSTCGIQAAIMATCSPGCHLILPRNSHISAVSAMVEKAIEELKMKGENAGAVLVVSPTYHGICSNITEISQVCHSHNIPLIVDEAHGAHLGFHRLLPKSALSQGADLVIQSTHKVLCSLTQSSMLHMSRNLVNRDKVCRCLQTVQSSSPSYLLLASLDAARAQVSENKENVFNEAVELAVEAKRMMNEIPNISVLDIASFPQFPAIDPLRVTIGTKLLGLSGFEADDILTKGVGLVSELVGTQSITLAFNLGTRKEHVLRLIFGLKHLVTVSADTECTVYSENDYELVAPFGNSNMSLSPREAFFADKRKVAIKDSIGQISGELLCPYPPGIPVLIPGEVISEAALDYLIHLNSKGAVITGASDCSLSSLLVINLFLSRCSLCPGYNSAKVKQCIKHKPETTTNIYMQRHSSGNRYFTRRLVGNTIPAQYAAAVADSLDTVSCFSRLADSLDTVSCFSRIFEQIKKPTSNFVDLCVYFRPQWVS</sequence>
<evidence type="ECO:0000256" key="5">
    <source>
        <dbReference type="ARBA" id="ARBA00023239"/>
    </source>
</evidence>
<evidence type="ECO:0000259" key="6">
    <source>
        <dbReference type="Pfam" id="PF01276"/>
    </source>
</evidence>
<dbReference type="SUPFAM" id="SSF55904">
    <property type="entry name" value="Ornithine decarboxylase C-terminal domain"/>
    <property type="match status" value="1"/>
</dbReference>
<dbReference type="AlphaFoldDB" id="A0AAV1CTY9"/>
<reference evidence="8" key="1">
    <citation type="submission" date="2023-03" db="EMBL/GenBank/DDBJ databases">
        <authorList>
            <person name="Julca I."/>
        </authorList>
    </citation>
    <scope>NUCLEOTIDE SEQUENCE</scope>
</reference>
<dbReference type="InterPro" id="IPR015421">
    <property type="entry name" value="PyrdxlP-dep_Trfase_major"/>
</dbReference>
<evidence type="ECO:0000256" key="2">
    <source>
        <dbReference type="ARBA" id="ARBA00010671"/>
    </source>
</evidence>
<evidence type="ECO:0000256" key="4">
    <source>
        <dbReference type="ARBA" id="ARBA00022898"/>
    </source>
</evidence>
<dbReference type="PANTHER" id="PTHR43277">
    <property type="entry name" value="ARGININE DECARBOXYLASE"/>
    <property type="match status" value="1"/>
</dbReference>
<keyword evidence="4" id="KW-0663">Pyridoxal phosphate</keyword>
<gene>
    <name evidence="8" type="ORF">OLC1_LOCUS9156</name>
</gene>
<feature type="domain" description="Orn/Lys/Arg decarboxylase C-terminal" evidence="7">
    <location>
        <begin position="421"/>
        <end position="474"/>
    </location>
</feature>
<dbReference type="GO" id="GO:0016831">
    <property type="term" value="F:carboxy-lyase activity"/>
    <property type="evidence" value="ECO:0007669"/>
    <property type="project" value="UniProtKB-KW"/>
</dbReference>
<protein>
    <submittedName>
        <fullName evidence="8">OLC1v1035843C1</fullName>
    </submittedName>
</protein>
<keyword evidence="9" id="KW-1185">Reference proteome</keyword>
<dbReference type="Gene3D" id="3.40.640.10">
    <property type="entry name" value="Type I PLP-dependent aspartate aminotransferase-like (Major domain)"/>
    <property type="match status" value="2"/>
</dbReference>
<dbReference type="PANTHER" id="PTHR43277:SF4">
    <property type="entry name" value="ARGININE DECARBOXYLASE"/>
    <property type="match status" value="1"/>
</dbReference>
<evidence type="ECO:0000313" key="8">
    <source>
        <dbReference type="EMBL" id="CAI9099074.1"/>
    </source>
</evidence>
<evidence type="ECO:0000256" key="3">
    <source>
        <dbReference type="ARBA" id="ARBA00022793"/>
    </source>
</evidence>
<dbReference type="SUPFAM" id="SSF53383">
    <property type="entry name" value="PLP-dependent transferases"/>
    <property type="match status" value="1"/>
</dbReference>
<dbReference type="InterPro" id="IPR000310">
    <property type="entry name" value="Orn/Lys/Arg_deCO2ase_major_dom"/>
</dbReference>
<organism evidence="8 9">
    <name type="scientific">Oldenlandia corymbosa var. corymbosa</name>
    <dbReference type="NCBI Taxonomy" id="529605"/>
    <lineage>
        <taxon>Eukaryota</taxon>
        <taxon>Viridiplantae</taxon>
        <taxon>Streptophyta</taxon>
        <taxon>Embryophyta</taxon>
        <taxon>Tracheophyta</taxon>
        <taxon>Spermatophyta</taxon>
        <taxon>Magnoliopsida</taxon>
        <taxon>eudicotyledons</taxon>
        <taxon>Gunneridae</taxon>
        <taxon>Pentapetalae</taxon>
        <taxon>asterids</taxon>
        <taxon>lamiids</taxon>
        <taxon>Gentianales</taxon>
        <taxon>Rubiaceae</taxon>
        <taxon>Rubioideae</taxon>
        <taxon>Spermacoceae</taxon>
        <taxon>Hedyotis-Oldenlandia complex</taxon>
        <taxon>Oldenlandia</taxon>
    </lineage>
</organism>
<dbReference type="InterPro" id="IPR052357">
    <property type="entry name" value="Orn_Lys_Arg_decarboxylase-I"/>
</dbReference>
<keyword evidence="3" id="KW-0210">Decarboxylase</keyword>
<proteinExistence type="inferred from homology"/>
<dbReference type="InterPro" id="IPR036633">
    <property type="entry name" value="Prn/Lys/Arg_de-COase_C_sf"/>
</dbReference>
<feature type="domain" description="Orn/Lys/Arg decarboxylases family 1 pyridoxal-P attachment site" evidence="6">
    <location>
        <begin position="156"/>
        <end position="318"/>
    </location>
</feature>
<accession>A0AAV1CTY9</accession>
<dbReference type="InterPro" id="IPR008286">
    <property type="entry name" value="Prn/Lys/Arg_de-COase_C"/>
</dbReference>
<dbReference type="Pfam" id="PF01276">
    <property type="entry name" value="OKR_DC_1"/>
    <property type="match status" value="1"/>
</dbReference>
<comment type="similarity">
    <text evidence="2">Belongs to the Orn/Lys/Arg decarboxylase class-I family.</text>
</comment>
<dbReference type="Proteomes" id="UP001161247">
    <property type="component" value="Chromosome 3"/>
</dbReference>
<keyword evidence="5" id="KW-0456">Lyase</keyword>
<evidence type="ECO:0000256" key="1">
    <source>
        <dbReference type="ARBA" id="ARBA00001933"/>
    </source>
</evidence>
<evidence type="ECO:0000259" key="7">
    <source>
        <dbReference type="Pfam" id="PF03711"/>
    </source>
</evidence>
<dbReference type="EMBL" id="OX459120">
    <property type="protein sequence ID" value="CAI9099074.1"/>
    <property type="molecule type" value="Genomic_DNA"/>
</dbReference>
<evidence type="ECO:0000313" key="9">
    <source>
        <dbReference type="Proteomes" id="UP001161247"/>
    </source>
</evidence>
<dbReference type="Gene3D" id="3.90.100.10">
    <property type="entry name" value="Orn/Lys/Arg decarboxylase, C-terminal domain"/>
    <property type="match status" value="1"/>
</dbReference>
<dbReference type="InterPro" id="IPR015424">
    <property type="entry name" value="PyrdxlP-dep_Trfase"/>
</dbReference>
<comment type="cofactor">
    <cofactor evidence="1">
        <name>pyridoxal 5'-phosphate</name>
        <dbReference type="ChEBI" id="CHEBI:597326"/>
    </cofactor>
</comment>
<dbReference type="Pfam" id="PF03711">
    <property type="entry name" value="OKR_DC_1_C"/>
    <property type="match status" value="1"/>
</dbReference>
<name>A0AAV1CTY9_OLDCO</name>